<dbReference type="InterPro" id="IPR025669">
    <property type="entry name" value="AAA_dom"/>
</dbReference>
<dbReference type="SUPFAM" id="SSF52540">
    <property type="entry name" value="P-loop containing nucleoside triphosphate hydrolases"/>
    <property type="match status" value="1"/>
</dbReference>
<sequence>MKVLTFFNNKGGVGKTTIACNVASIFATEFNKRVAFIDCDPQCNSTQLIAGQELAIAIYDDETVSRNTTLLKAIRPLEAGDPEPDMNIPLIRAHENRFGVDLLPGHPRLSVIEDRLSTAWGNVTAGKVEGFRINNWLNKICQGQFAEYDYVFIDVGPSLGSINRSVLLASDYFVAPMGCDIFSLIGIRNIGKWLEEWTRLYQIGVRTANELNPGILDEYHILQEPKTSNAFIGFTIQQYITKQVAGVRRATDAYEEILARIPTEISAELGNFFPENLSIEAATLGDIPYMYSLVPLSQTAAAPIHALRSADGIRGSRYTQTTQYKEIITSVAAKIRDNISLRNQND</sequence>
<proteinExistence type="predicted"/>
<dbReference type="InterPro" id="IPR027417">
    <property type="entry name" value="P-loop_NTPase"/>
</dbReference>
<dbReference type="Proteomes" id="UP000295636">
    <property type="component" value="Unassembled WGS sequence"/>
</dbReference>
<dbReference type="Gene3D" id="3.40.50.300">
    <property type="entry name" value="P-loop containing nucleotide triphosphate hydrolases"/>
    <property type="match status" value="1"/>
</dbReference>
<dbReference type="Pfam" id="PF13614">
    <property type="entry name" value="AAA_31"/>
    <property type="match status" value="1"/>
</dbReference>
<dbReference type="RefSeq" id="WP_133232725.1">
    <property type="nucleotide sequence ID" value="NZ_SMRT01000013.1"/>
</dbReference>
<comment type="caution">
    <text evidence="2">The sequence shown here is derived from an EMBL/GenBank/DDBJ whole genome shotgun (WGS) entry which is preliminary data.</text>
</comment>
<dbReference type="CDD" id="cd02042">
    <property type="entry name" value="ParAB_family"/>
    <property type="match status" value="1"/>
</dbReference>
<dbReference type="PANTHER" id="PTHR13696:SF52">
    <property type="entry name" value="PARA FAMILY PROTEIN CT_582"/>
    <property type="match status" value="1"/>
</dbReference>
<keyword evidence="3" id="KW-1185">Reference proteome</keyword>
<gene>
    <name evidence="2" type="ORF">E1757_23540</name>
</gene>
<name>A0A4R5KGC2_9BACL</name>
<reference evidence="2 3" key="1">
    <citation type="submission" date="2019-03" db="EMBL/GenBank/DDBJ databases">
        <title>This is whole genome sequence of Paenibacillus sp MS74 strain.</title>
        <authorList>
            <person name="Trinh H.N."/>
        </authorList>
    </citation>
    <scope>NUCLEOTIDE SEQUENCE [LARGE SCALE GENOMIC DNA]</scope>
    <source>
        <strain evidence="2 3">MS74</strain>
    </source>
</reference>
<dbReference type="AlphaFoldDB" id="A0A4R5KGC2"/>
<dbReference type="InterPro" id="IPR050678">
    <property type="entry name" value="DNA_Partitioning_ATPase"/>
</dbReference>
<protein>
    <submittedName>
        <fullName evidence="2">ParA family protein</fullName>
    </submittedName>
</protein>
<dbReference type="OrthoDB" id="9791162at2"/>
<evidence type="ECO:0000313" key="2">
    <source>
        <dbReference type="EMBL" id="TDF94393.1"/>
    </source>
</evidence>
<evidence type="ECO:0000259" key="1">
    <source>
        <dbReference type="Pfam" id="PF13614"/>
    </source>
</evidence>
<organism evidence="2 3">
    <name type="scientific">Paenibacillus piri</name>
    <dbReference type="NCBI Taxonomy" id="2547395"/>
    <lineage>
        <taxon>Bacteria</taxon>
        <taxon>Bacillati</taxon>
        <taxon>Bacillota</taxon>
        <taxon>Bacilli</taxon>
        <taxon>Bacillales</taxon>
        <taxon>Paenibacillaceae</taxon>
        <taxon>Paenibacillus</taxon>
    </lineage>
</organism>
<dbReference type="PANTHER" id="PTHR13696">
    <property type="entry name" value="P-LOOP CONTAINING NUCLEOSIDE TRIPHOSPHATE HYDROLASE"/>
    <property type="match status" value="1"/>
</dbReference>
<dbReference type="EMBL" id="SMRT01000013">
    <property type="protein sequence ID" value="TDF94393.1"/>
    <property type="molecule type" value="Genomic_DNA"/>
</dbReference>
<feature type="domain" description="AAA" evidence="1">
    <location>
        <begin position="1"/>
        <end position="196"/>
    </location>
</feature>
<accession>A0A4R5KGC2</accession>
<evidence type="ECO:0000313" key="3">
    <source>
        <dbReference type="Proteomes" id="UP000295636"/>
    </source>
</evidence>